<name>A0ABV0PDA1_9TELE</name>
<gene>
    <name evidence="3" type="ORF">GOODEAATRI_011438</name>
</gene>
<feature type="domain" description="Tuberin-type" evidence="2">
    <location>
        <begin position="87"/>
        <end position="168"/>
    </location>
</feature>
<keyword evidence="4" id="KW-1185">Reference proteome</keyword>
<dbReference type="SUPFAM" id="SSF48371">
    <property type="entry name" value="ARM repeat"/>
    <property type="match status" value="1"/>
</dbReference>
<sequence length="169" mass="19270">LKAIVYELLTTVEELYEQNGYHGSTEKFFSLVEKCADKRPDELIEKVVIPQLSGIAEDRDLAVRKQATQLLVDLAEGCNTHHFTSLLDIIERSKLYSLPASHASRVYELLVSHLQLHYKNKYCSATASTIRLQVFDFFLKMHADSLHRIGVPNKDGVMRFSPYCYCDTG</sequence>
<dbReference type="InterPro" id="IPR021133">
    <property type="entry name" value="HEAT_type_2"/>
</dbReference>
<dbReference type="PRINTS" id="PR01431">
    <property type="entry name" value="TUBERIN"/>
</dbReference>
<dbReference type="EMBL" id="JAHRIO010070667">
    <property type="protein sequence ID" value="MEQ2181424.1"/>
    <property type="molecule type" value="Genomic_DNA"/>
</dbReference>
<organism evidence="3 4">
    <name type="scientific">Goodea atripinnis</name>
    <dbReference type="NCBI Taxonomy" id="208336"/>
    <lineage>
        <taxon>Eukaryota</taxon>
        <taxon>Metazoa</taxon>
        <taxon>Chordata</taxon>
        <taxon>Craniata</taxon>
        <taxon>Vertebrata</taxon>
        <taxon>Euteleostomi</taxon>
        <taxon>Actinopterygii</taxon>
        <taxon>Neopterygii</taxon>
        <taxon>Teleostei</taxon>
        <taxon>Neoteleostei</taxon>
        <taxon>Acanthomorphata</taxon>
        <taxon>Ovalentaria</taxon>
        <taxon>Atherinomorphae</taxon>
        <taxon>Cyprinodontiformes</taxon>
        <taxon>Goodeidae</taxon>
        <taxon>Goodea</taxon>
    </lineage>
</organism>
<dbReference type="InterPro" id="IPR003913">
    <property type="entry name" value="Tuberin"/>
</dbReference>
<accession>A0ABV0PDA1</accession>
<dbReference type="InterPro" id="IPR016024">
    <property type="entry name" value="ARM-type_fold"/>
</dbReference>
<protein>
    <recommendedName>
        <fullName evidence="2">Tuberin-type domain-containing protein</fullName>
    </recommendedName>
</protein>
<evidence type="ECO:0000256" key="1">
    <source>
        <dbReference type="PROSITE-ProRule" id="PRU00103"/>
    </source>
</evidence>
<dbReference type="PANTHER" id="PTHR10063">
    <property type="entry name" value="TUBERIN"/>
    <property type="match status" value="1"/>
</dbReference>
<dbReference type="PANTHER" id="PTHR10063:SF0">
    <property type="entry name" value="TUBERIN"/>
    <property type="match status" value="1"/>
</dbReference>
<evidence type="ECO:0000313" key="3">
    <source>
        <dbReference type="EMBL" id="MEQ2181424.1"/>
    </source>
</evidence>
<dbReference type="InterPro" id="IPR018515">
    <property type="entry name" value="Tuberin-type_domain"/>
</dbReference>
<dbReference type="PROSITE" id="PS50077">
    <property type="entry name" value="HEAT_REPEAT"/>
    <property type="match status" value="1"/>
</dbReference>
<feature type="non-terminal residue" evidence="3">
    <location>
        <position position="1"/>
    </location>
</feature>
<evidence type="ECO:0000259" key="2">
    <source>
        <dbReference type="Pfam" id="PF03542"/>
    </source>
</evidence>
<dbReference type="InterPro" id="IPR027107">
    <property type="entry name" value="Tuberin/Ral-act_asu"/>
</dbReference>
<dbReference type="Proteomes" id="UP001476798">
    <property type="component" value="Unassembled WGS sequence"/>
</dbReference>
<dbReference type="Pfam" id="PF03542">
    <property type="entry name" value="Tuberin"/>
    <property type="match status" value="1"/>
</dbReference>
<comment type="caution">
    <text evidence="3">The sequence shown here is derived from an EMBL/GenBank/DDBJ whole genome shotgun (WGS) entry which is preliminary data.</text>
</comment>
<reference evidence="3 4" key="1">
    <citation type="submission" date="2021-06" db="EMBL/GenBank/DDBJ databases">
        <authorList>
            <person name="Palmer J.M."/>
        </authorList>
    </citation>
    <scope>NUCLEOTIDE SEQUENCE [LARGE SCALE GENOMIC DNA]</scope>
    <source>
        <strain evidence="3 4">GA_2019</strain>
        <tissue evidence="3">Muscle</tissue>
    </source>
</reference>
<feature type="repeat" description="HEAT" evidence="1">
    <location>
        <begin position="48"/>
        <end position="86"/>
    </location>
</feature>
<proteinExistence type="predicted"/>
<evidence type="ECO:0000313" key="4">
    <source>
        <dbReference type="Proteomes" id="UP001476798"/>
    </source>
</evidence>